<keyword evidence="5" id="KW-0539">Nucleus</keyword>
<protein>
    <submittedName>
        <fullName evidence="8">Transcription factor LUX</fullName>
    </submittedName>
</protein>
<evidence type="ECO:0000256" key="6">
    <source>
        <dbReference type="SAM" id="MobiDB-lite"/>
    </source>
</evidence>
<dbReference type="InterPro" id="IPR009057">
    <property type="entry name" value="Homeodomain-like_sf"/>
</dbReference>
<evidence type="ECO:0000256" key="2">
    <source>
        <dbReference type="ARBA" id="ARBA00023015"/>
    </source>
</evidence>
<evidence type="ECO:0000259" key="7">
    <source>
        <dbReference type="PROSITE" id="PS51294"/>
    </source>
</evidence>
<dbReference type="PANTHER" id="PTHR31442">
    <property type="entry name" value="HOMEODOMAIN-LIKE SUPERFAMILY PROTEIN-RELATED"/>
    <property type="match status" value="1"/>
</dbReference>
<dbReference type="Gene3D" id="1.10.10.60">
    <property type="entry name" value="Homeodomain-like"/>
    <property type="match status" value="1"/>
</dbReference>
<keyword evidence="2" id="KW-0805">Transcription regulation</keyword>
<dbReference type="SUPFAM" id="SSF46689">
    <property type="entry name" value="Homeodomain-like"/>
    <property type="match status" value="1"/>
</dbReference>
<dbReference type="OrthoDB" id="60033at2759"/>
<comment type="subcellular location">
    <subcellularLocation>
        <location evidence="1">Nucleus</location>
    </subcellularLocation>
</comment>
<dbReference type="EMBL" id="LFYR01002101">
    <property type="protein sequence ID" value="KMZ57187.1"/>
    <property type="molecule type" value="Genomic_DNA"/>
</dbReference>
<dbReference type="InterPro" id="IPR017930">
    <property type="entry name" value="Myb_dom"/>
</dbReference>
<keyword evidence="3" id="KW-0238">DNA-binding</keyword>
<dbReference type="STRING" id="29655.A0A0K9NM94"/>
<evidence type="ECO:0000256" key="4">
    <source>
        <dbReference type="ARBA" id="ARBA00023163"/>
    </source>
</evidence>
<evidence type="ECO:0000256" key="1">
    <source>
        <dbReference type="ARBA" id="ARBA00004123"/>
    </source>
</evidence>
<dbReference type="NCBIfam" id="TIGR01557">
    <property type="entry name" value="myb_SHAQKYF"/>
    <property type="match status" value="1"/>
</dbReference>
<keyword evidence="4" id="KW-0804">Transcription</keyword>
<accession>A0A0K9NM94</accession>
<feature type="domain" description="HTH myb-type" evidence="7">
    <location>
        <begin position="166"/>
        <end position="228"/>
    </location>
</feature>
<dbReference type="Pfam" id="PF00249">
    <property type="entry name" value="Myb_DNA-binding"/>
    <property type="match status" value="1"/>
</dbReference>
<dbReference type="GO" id="GO:0005634">
    <property type="term" value="C:nucleus"/>
    <property type="evidence" value="ECO:0000318"/>
    <property type="project" value="GO_Central"/>
</dbReference>
<gene>
    <name evidence="8" type="ORF">ZOSMA_88G00080</name>
</gene>
<feature type="compositionally biased region" description="Polar residues" evidence="6">
    <location>
        <begin position="136"/>
        <end position="154"/>
    </location>
</feature>
<feature type="region of interest" description="Disordered" evidence="6">
    <location>
        <begin position="135"/>
        <end position="164"/>
    </location>
</feature>
<sequence>MSQFRQPMEDEDVENRVLEWEEGLPSADDLTPLFQNMLPPQLAFAFSVTTKPVKTYQDVNLASQKTFFNLRRCQASSNSSSTTTATAAYNLLPSLLPSPFLPPSDIADRGCDVSYSESSKKARFTDSDEIPEDFESNTNSVVCGSGNQENSVDESTGAERGVVGSSSKRPRLVWTPQLHKRFVDVVAHLGLKNAVPKTIMRLMNVDGLTRENVASHLQKYRLYVNRIQDGSHRGDDFPFFG</sequence>
<evidence type="ECO:0000256" key="5">
    <source>
        <dbReference type="ARBA" id="ARBA00023242"/>
    </source>
</evidence>
<dbReference type="GO" id="GO:0003677">
    <property type="term" value="F:DNA binding"/>
    <property type="evidence" value="ECO:0007669"/>
    <property type="project" value="UniProtKB-KW"/>
</dbReference>
<evidence type="ECO:0000313" key="8">
    <source>
        <dbReference type="EMBL" id="KMZ57187.1"/>
    </source>
</evidence>
<keyword evidence="9" id="KW-1185">Reference proteome</keyword>
<proteinExistence type="predicted"/>
<dbReference type="InterPro" id="IPR006447">
    <property type="entry name" value="Myb_dom_plants"/>
</dbReference>
<dbReference type="PROSITE" id="PS51294">
    <property type="entry name" value="HTH_MYB"/>
    <property type="match status" value="1"/>
</dbReference>
<dbReference type="PANTHER" id="PTHR31442:SF21">
    <property type="entry name" value="TRANSCRIPTION FACTOR BOA-RELATED"/>
    <property type="match status" value="1"/>
</dbReference>
<organism evidence="8 9">
    <name type="scientific">Zostera marina</name>
    <name type="common">Eelgrass</name>
    <dbReference type="NCBI Taxonomy" id="29655"/>
    <lineage>
        <taxon>Eukaryota</taxon>
        <taxon>Viridiplantae</taxon>
        <taxon>Streptophyta</taxon>
        <taxon>Embryophyta</taxon>
        <taxon>Tracheophyta</taxon>
        <taxon>Spermatophyta</taxon>
        <taxon>Magnoliopsida</taxon>
        <taxon>Liliopsida</taxon>
        <taxon>Zosteraceae</taxon>
        <taxon>Zostera</taxon>
    </lineage>
</organism>
<dbReference type="OMA" id="PQAYHHA"/>
<dbReference type="GO" id="GO:0003700">
    <property type="term" value="F:DNA-binding transcription factor activity"/>
    <property type="evidence" value="ECO:0000318"/>
    <property type="project" value="GO_Central"/>
</dbReference>
<dbReference type="FunFam" id="1.10.10.60:FF:000007">
    <property type="entry name" value="Two-component response regulator"/>
    <property type="match status" value="1"/>
</dbReference>
<reference evidence="9" key="1">
    <citation type="journal article" date="2016" name="Nature">
        <title>The genome of the seagrass Zostera marina reveals angiosperm adaptation to the sea.</title>
        <authorList>
            <person name="Olsen J.L."/>
            <person name="Rouze P."/>
            <person name="Verhelst B."/>
            <person name="Lin Y.-C."/>
            <person name="Bayer T."/>
            <person name="Collen J."/>
            <person name="Dattolo E."/>
            <person name="De Paoli E."/>
            <person name="Dittami S."/>
            <person name="Maumus F."/>
            <person name="Michel G."/>
            <person name="Kersting A."/>
            <person name="Lauritano C."/>
            <person name="Lohaus R."/>
            <person name="Toepel M."/>
            <person name="Tonon T."/>
            <person name="Vanneste K."/>
            <person name="Amirebrahimi M."/>
            <person name="Brakel J."/>
            <person name="Bostroem C."/>
            <person name="Chovatia M."/>
            <person name="Grimwood J."/>
            <person name="Jenkins J.W."/>
            <person name="Jueterbock A."/>
            <person name="Mraz A."/>
            <person name="Stam W.T."/>
            <person name="Tice H."/>
            <person name="Bornberg-Bauer E."/>
            <person name="Green P.J."/>
            <person name="Pearson G.A."/>
            <person name="Procaccini G."/>
            <person name="Duarte C.M."/>
            <person name="Schmutz J."/>
            <person name="Reusch T.B.H."/>
            <person name="Van de Peer Y."/>
        </authorList>
    </citation>
    <scope>NUCLEOTIDE SEQUENCE [LARGE SCALE GENOMIC DNA]</scope>
    <source>
        <strain evidence="9">cv. Finnish</strain>
    </source>
</reference>
<evidence type="ECO:0000313" key="9">
    <source>
        <dbReference type="Proteomes" id="UP000036987"/>
    </source>
</evidence>
<dbReference type="InterPro" id="IPR044841">
    <property type="entry name" value="LUX/BOA-like"/>
</dbReference>
<name>A0A0K9NM94_ZOSMR</name>
<dbReference type="Proteomes" id="UP000036987">
    <property type="component" value="Unassembled WGS sequence"/>
</dbReference>
<dbReference type="AlphaFoldDB" id="A0A0K9NM94"/>
<evidence type="ECO:0000256" key="3">
    <source>
        <dbReference type="ARBA" id="ARBA00023125"/>
    </source>
</evidence>
<dbReference type="InterPro" id="IPR001005">
    <property type="entry name" value="SANT/Myb"/>
</dbReference>
<comment type="caution">
    <text evidence="8">The sequence shown here is derived from an EMBL/GenBank/DDBJ whole genome shotgun (WGS) entry which is preliminary data.</text>
</comment>